<dbReference type="OrthoDB" id="5959200at2"/>
<sequence length="314" mass="35693">MQLKRTRSRYYHLLLAVGLLVSQPSVAGFLTIEWTPWPDEYPSFDYSAEELFEHWEALHTRDHVPRPSADYVLSMAESPPDEPHTAAAELLDGWRQFHAGNFQEAYEIGISQGRAGYFLANRAWLTHALHLIEDEALRLEKLEAGIRQIEQQILASEVPPTYWELAGAAMVYGQYSKLISSTRAAREGVPGRVKELAEAALEQHAEIPSALGVMGGYHTEVIDRVGGMLARMTYGARRDTAREYFERTLAIDPELIQARVEYAEALLRLYGDRHADEAKAQLEHALSIEPKNAEDYLEQLRAKQVREAWQEHLQ</sequence>
<name>A0A3E0X2A6_9GAMM</name>
<reference evidence="2" key="1">
    <citation type="submission" date="2017-05" db="EMBL/GenBank/DDBJ databases">
        <authorList>
            <person name="Sharma S."/>
            <person name="Sidhu C."/>
            <person name="Pinnaka A.K."/>
        </authorList>
    </citation>
    <scope>NUCLEOTIDE SEQUENCE [LARGE SCALE GENOMIC DNA]</scope>
    <source>
        <strain evidence="2">AK93</strain>
    </source>
</reference>
<accession>A0A3E0X2A6</accession>
<protein>
    <submittedName>
        <fullName evidence="1">Uncharacterized protein</fullName>
    </submittedName>
</protein>
<dbReference type="EMBL" id="NFZW01000002">
    <property type="protein sequence ID" value="RFA38959.1"/>
    <property type="molecule type" value="Genomic_DNA"/>
</dbReference>
<gene>
    <name evidence="1" type="ORF">CAL65_03415</name>
</gene>
<comment type="caution">
    <text evidence="1">The sequence shown here is derived from an EMBL/GenBank/DDBJ whole genome shotgun (WGS) entry which is preliminary data.</text>
</comment>
<keyword evidence="2" id="KW-1185">Reference proteome</keyword>
<dbReference type="SUPFAM" id="SSF48452">
    <property type="entry name" value="TPR-like"/>
    <property type="match status" value="1"/>
</dbReference>
<dbReference type="Proteomes" id="UP000256763">
    <property type="component" value="Unassembled WGS sequence"/>
</dbReference>
<dbReference type="AlphaFoldDB" id="A0A3E0X2A6"/>
<dbReference type="InterPro" id="IPR011990">
    <property type="entry name" value="TPR-like_helical_dom_sf"/>
</dbReference>
<evidence type="ECO:0000313" key="1">
    <source>
        <dbReference type="EMBL" id="RFA38959.1"/>
    </source>
</evidence>
<evidence type="ECO:0000313" key="2">
    <source>
        <dbReference type="Proteomes" id="UP000256763"/>
    </source>
</evidence>
<dbReference type="Gene3D" id="1.25.40.10">
    <property type="entry name" value="Tetratricopeptide repeat domain"/>
    <property type="match status" value="1"/>
</dbReference>
<organism evidence="1 2">
    <name type="scientific">Alkalilimnicola ehrlichii</name>
    <dbReference type="NCBI Taxonomy" id="351052"/>
    <lineage>
        <taxon>Bacteria</taxon>
        <taxon>Pseudomonadati</taxon>
        <taxon>Pseudomonadota</taxon>
        <taxon>Gammaproteobacteria</taxon>
        <taxon>Chromatiales</taxon>
        <taxon>Ectothiorhodospiraceae</taxon>
        <taxon>Alkalilimnicola</taxon>
    </lineage>
</organism>
<dbReference type="RefSeq" id="WP_116300976.1">
    <property type="nucleotide sequence ID" value="NZ_NFZV01000002.1"/>
</dbReference>
<proteinExistence type="predicted"/>